<comment type="similarity">
    <text evidence="1 6 7">Belongs to the bacterial ribosomal protein bL21 family.</text>
</comment>
<protein>
    <recommendedName>
        <fullName evidence="6">Large ribosomal subunit protein bL21</fullName>
    </recommendedName>
</protein>
<evidence type="ECO:0000313" key="8">
    <source>
        <dbReference type="EMBL" id="QDU95269.1"/>
    </source>
</evidence>
<dbReference type="AlphaFoldDB" id="A0A518DTW3"/>
<dbReference type="GO" id="GO:0005840">
    <property type="term" value="C:ribosome"/>
    <property type="evidence" value="ECO:0007669"/>
    <property type="project" value="UniProtKB-KW"/>
</dbReference>
<evidence type="ECO:0000256" key="4">
    <source>
        <dbReference type="ARBA" id="ARBA00022980"/>
    </source>
</evidence>
<dbReference type="PANTHER" id="PTHR21349:SF0">
    <property type="entry name" value="LARGE RIBOSOMAL SUBUNIT PROTEIN BL21M"/>
    <property type="match status" value="1"/>
</dbReference>
<name>A0A518DTW3_9BACT</name>
<dbReference type="InterPro" id="IPR018258">
    <property type="entry name" value="Ribosomal_bL21_CS"/>
</dbReference>
<keyword evidence="5 6" id="KW-0687">Ribonucleoprotein</keyword>
<sequence>MYAIIADGGRQYRVEEGQQLAVDYRDIAKGEVCRFERVLAVTNDSGTTLGLPVIEGAVVTAEVLGVVQADKIYIQKFRRRKTYRRRTGHRQMYTNVKITKIEGV</sequence>
<evidence type="ECO:0000256" key="1">
    <source>
        <dbReference type="ARBA" id="ARBA00008563"/>
    </source>
</evidence>
<keyword evidence="9" id="KW-1185">Reference proteome</keyword>
<dbReference type="InterPro" id="IPR001787">
    <property type="entry name" value="Ribosomal_bL21"/>
</dbReference>
<accession>A0A518DTW3</accession>
<dbReference type="SUPFAM" id="SSF141091">
    <property type="entry name" value="L21p-like"/>
    <property type="match status" value="1"/>
</dbReference>
<dbReference type="RefSeq" id="WP_145054027.1">
    <property type="nucleotide sequence ID" value="NZ_CP036433.1"/>
</dbReference>
<dbReference type="GO" id="GO:0006412">
    <property type="term" value="P:translation"/>
    <property type="evidence" value="ECO:0007669"/>
    <property type="project" value="UniProtKB-UniRule"/>
</dbReference>
<dbReference type="InterPro" id="IPR036164">
    <property type="entry name" value="bL21-like_sf"/>
</dbReference>
<keyword evidence="3 6" id="KW-0694">RNA-binding</keyword>
<comment type="subunit">
    <text evidence="6">Part of the 50S ribosomal subunit. Contacts protein L20.</text>
</comment>
<gene>
    <name evidence="6 8" type="primary">rplU</name>
    <name evidence="8" type="ORF">Pla8534_30840</name>
</gene>
<dbReference type="PANTHER" id="PTHR21349">
    <property type="entry name" value="50S RIBOSOMAL PROTEIN L21"/>
    <property type="match status" value="1"/>
</dbReference>
<dbReference type="GO" id="GO:0005737">
    <property type="term" value="C:cytoplasm"/>
    <property type="evidence" value="ECO:0007669"/>
    <property type="project" value="UniProtKB-ARBA"/>
</dbReference>
<dbReference type="Pfam" id="PF00829">
    <property type="entry name" value="Ribosomal_L21p"/>
    <property type="match status" value="1"/>
</dbReference>
<dbReference type="PROSITE" id="PS01169">
    <property type="entry name" value="RIBOSOMAL_L21"/>
    <property type="match status" value="1"/>
</dbReference>
<dbReference type="GO" id="GO:0019843">
    <property type="term" value="F:rRNA binding"/>
    <property type="evidence" value="ECO:0007669"/>
    <property type="project" value="UniProtKB-UniRule"/>
</dbReference>
<dbReference type="KEGG" id="lcre:Pla8534_30840"/>
<keyword evidence="4 6" id="KW-0689">Ribosomal protein</keyword>
<dbReference type="InterPro" id="IPR028909">
    <property type="entry name" value="bL21-like"/>
</dbReference>
<proteinExistence type="inferred from homology"/>
<dbReference type="GO" id="GO:1990904">
    <property type="term" value="C:ribonucleoprotein complex"/>
    <property type="evidence" value="ECO:0007669"/>
    <property type="project" value="UniProtKB-KW"/>
</dbReference>
<organism evidence="8 9">
    <name type="scientific">Lignipirellula cremea</name>
    <dbReference type="NCBI Taxonomy" id="2528010"/>
    <lineage>
        <taxon>Bacteria</taxon>
        <taxon>Pseudomonadati</taxon>
        <taxon>Planctomycetota</taxon>
        <taxon>Planctomycetia</taxon>
        <taxon>Pirellulales</taxon>
        <taxon>Pirellulaceae</taxon>
        <taxon>Lignipirellula</taxon>
    </lineage>
</organism>
<evidence type="ECO:0000313" key="9">
    <source>
        <dbReference type="Proteomes" id="UP000317648"/>
    </source>
</evidence>
<dbReference type="NCBIfam" id="TIGR00061">
    <property type="entry name" value="L21"/>
    <property type="match status" value="1"/>
</dbReference>
<dbReference type="GO" id="GO:0003735">
    <property type="term" value="F:structural constituent of ribosome"/>
    <property type="evidence" value="ECO:0007669"/>
    <property type="project" value="InterPro"/>
</dbReference>
<keyword evidence="2 6" id="KW-0699">rRNA-binding</keyword>
<dbReference type="OrthoDB" id="9813334at2"/>
<comment type="function">
    <text evidence="6 7">This protein binds to 23S rRNA in the presence of protein L20.</text>
</comment>
<dbReference type="Proteomes" id="UP000317648">
    <property type="component" value="Chromosome"/>
</dbReference>
<evidence type="ECO:0000256" key="5">
    <source>
        <dbReference type="ARBA" id="ARBA00023274"/>
    </source>
</evidence>
<evidence type="ECO:0000256" key="2">
    <source>
        <dbReference type="ARBA" id="ARBA00022730"/>
    </source>
</evidence>
<evidence type="ECO:0000256" key="3">
    <source>
        <dbReference type="ARBA" id="ARBA00022884"/>
    </source>
</evidence>
<dbReference type="HAMAP" id="MF_01363">
    <property type="entry name" value="Ribosomal_bL21"/>
    <property type="match status" value="1"/>
</dbReference>
<reference evidence="8 9" key="1">
    <citation type="submission" date="2019-02" db="EMBL/GenBank/DDBJ databases">
        <title>Deep-cultivation of Planctomycetes and their phenomic and genomic characterization uncovers novel biology.</title>
        <authorList>
            <person name="Wiegand S."/>
            <person name="Jogler M."/>
            <person name="Boedeker C."/>
            <person name="Pinto D."/>
            <person name="Vollmers J."/>
            <person name="Rivas-Marin E."/>
            <person name="Kohn T."/>
            <person name="Peeters S.H."/>
            <person name="Heuer A."/>
            <person name="Rast P."/>
            <person name="Oberbeckmann S."/>
            <person name="Bunk B."/>
            <person name="Jeske O."/>
            <person name="Meyerdierks A."/>
            <person name="Storesund J.E."/>
            <person name="Kallscheuer N."/>
            <person name="Luecker S."/>
            <person name="Lage O.M."/>
            <person name="Pohl T."/>
            <person name="Merkel B.J."/>
            <person name="Hornburger P."/>
            <person name="Mueller R.-W."/>
            <person name="Bruemmer F."/>
            <person name="Labrenz M."/>
            <person name="Spormann A.M."/>
            <person name="Op den Camp H."/>
            <person name="Overmann J."/>
            <person name="Amann R."/>
            <person name="Jetten M.S.M."/>
            <person name="Mascher T."/>
            <person name="Medema M.H."/>
            <person name="Devos D.P."/>
            <person name="Kaster A.-K."/>
            <person name="Ovreas L."/>
            <person name="Rohde M."/>
            <person name="Galperin M.Y."/>
            <person name="Jogler C."/>
        </authorList>
    </citation>
    <scope>NUCLEOTIDE SEQUENCE [LARGE SCALE GENOMIC DNA]</scope>
    <source>
        <strain evidence="8 9">Pla85_3_4</strain>
    </source>
</reference>
<dbReference type="EMBL" id="CP036433">
    <property type="protein sequence ID" value="QDU95269.1"/>
    <property type="molecule type" value="Genomic_DNA"/>
</dbReference>
<evidence type="ECO:0000256" key="7">
    <source>
        <dbReference type="RuleBase" id="RU000562"/>
    </source>
</evidence>
<evidence type="ECO:0000256" key="6">
    <source>
        <dbReference type="HAMAP-Rule" id="MF_01363"/>
    </source>
</evidence>